<dbReference type="PANTHER" id="PTHR46858">
    <property type="entry name" value="OS05G0521000 PROTEIN"/>
    <property type="match status" value="1"/>
</dbReference>
<gene>
    <name evidence="6" type="primary">LOC113215453</name>
</gene>
<dbReference type="OrthoDB" id="24526at2759"/>
<dbReference type="GeneID" id="113215453"/>
<feature type="compositionally biased region" description="Low complexity" evidence="4">
    <location>
        <begin position="63"/>
        <end position="77"/>
    </location>
</feature>
<dbReference type="PANTHER" id="PTHR46858:SF5">
    <property type="entry name" value="E3 UBIQUITIN-PROTEIN LIGASE APD1-RELATED"/>
    <property type="match status" value="1"/>
</dbReference>
<dbReference type="Pfam" id="PF13920">
    <property type="entry name" value="zf-C3HC4_3"/>
    <property type="match status" value="1"/>
</dbReference>
<keyword evidence="3" id="KW-0862">Zinc</keyword>
<feature type="region of interest" description="Disordered" evidence="4">
    <location>
        <begin position="131"/>
        <end position="165"/>
    </location>
</feature>
<dbReference type="GO" id="GO:0061630">
    <property type="term" value="F:ubiquitin protein ligase activity"/>
    <property type="evidence" value="ECO:0007669"/>
    <property type="project" value="TreeGrafter"/>
</dbReference>
<dbReference type="GO" id="GO:0043066">
    <property type="term" value="P:negative regulation of apoptotic process"/>
    <property type="evidence" value="ECO:0007669"/>
    <property type="project" value="TreeGrafter"/>
</dbReference>
<evidence type="ECO:0000256" key="4">
    <source>
        <dbReference type="SAM" id="MobiDB-lite"/>
    </source>
</evidence>
<dbReference type="GO" id="GO:0016567">
    <property type="term" value="P:protein ubiquitination"/>
    <property type="evidence" value="ECO:0007669"/>
    <property type="project" value="TreeGrafter"/>
</dbReference>
<evidence type="ECO:0000313" key="6">
    <source>
        <dbReference type="RefSeq" id="XP_026290871.2"/>
    </source>
</evidence>
<keyword evidence="5" id="KW-1185">Reference proteome</keyword>
<feature type="compositionally biased region" description="Polar residues" evidence="4">
    <location>
        <begin position="144"/>
        <end position="163"/>
    </location>
</feature>
<dbReference type="GO" id="GO:0010468">
    <property type="term" value="P:regulation of gene expression"/>
    <property type="evidence" value="ECO:0007669"/>
    <property type="project" value="TreeGrafter"/>
</dbReference>
<evidence type="ECO:0000313" key="5">
    <source>
        <dbReference type="Proteomes" id="UP000504606"/>
    </source>
</evidence>
<evidence type="ECO:0000256" key="1">
    <source>
        <dbReference type="ARBA" id="ARBA00022723"/>
    </source>
</evidence>
<organism evidence="5 6">
    <name type="scientific">Frankliniella occidentalis</name>
    <name type="common">Western flower thrips</name>
    <name type="synonym">Euthrips occidentalis</name>
    <dbReference type="NCBI Taxonomy" id="133901"/>
    <lineage>
        <taxon>Eukaryota</taxon>
        <taxon>Metazoa</taxon>
        <taxon>Ecdysozoa</taxon>
        <taxon>Arthropoda</taxon>
        <taxon>Hexapoda</taxon>
        <taxon>Insecta</taxon>
        <taxon>Pterygota</taxon>
        <taxon>Neoptera</taxon>
        <taxon>Paraneoptera</taxon>
        <taxon>Thysanoptera</taxon>
        <taxon>Terebrantia</taxon>
        <taxon>Thripoidea</taxon>
        <taxon>Thripidae</taxon>
        <taxon>Frankliniella</taxon>
    </lineage>
</organism>
<dbReference type="Gene3D" id="3.30.40.10">
    <property type="entry name" value="Zinc/RING finger domain, C3HC4 (zinc finger)"/>
    <property type="match status" value="1"/>
</dbReference>
<feature type="compositionally biased region" description="Polar residues" evidence="4">
    <location>
        <begin position="46"/>
        <end position="62"/>
    </location>
</feature>
<dbReference type="AlphaFoldDB" id="A0A6J1TJ67"/>
<dbReference type="GO" id="GO:0008270">
    <property type="term" value="F:zinc ion binding"/>
    <property type="evidence" value="ECO:0007669"/>
    <property type="project" value="UniProtKB-KW"/>
</dbReference>
<proteinExistence type="predicted"/>
<accession>A0A6J1TJ67</accession>
<reference evidence="6" key="1">
    <citation type="submission" date="2025-08" db="UniProtKB">
        <authorList>
            <consortium name="RefSeq"/>
        </authorList>
    </citation>
    <scope>IDENTIFICATION</scope>
    <source>
        <tissue evidence="6">Whole organism</tissue>
    </source>
</reference>
<dbReference type="KEGG" id="foc:113215453"/>
<evidence type="ECO:0000256" key="3">
    <source>
        <dbReference type="ARBA" id="ARBA00022833"/>
    </source>
</evidence>
<dbReference type="RefSeq" id="XP_026290871.2">
    <property type="nucleotide sequence ID" value="XM_026435086.2"/>
</dbReference>
<dbReference type="InterPro" id="IPR013083">
    <property type="entry name" value="Znf_RING/FYVE/PHD"/>
</dbReference>
<feature type="region of interest" description="Disordered" evidence="4">
    <location>
        <begin position="36"/>
        <end position="91"/>
    </location>
</feature>
<sequence>MDLASVSCIPHFPTVRSSTASSIMVLDIRLESESELSDLTESESSGQMELTASCQDTPDTETSSLESEYSVGSSASSIPTLPEISSGPEDSHEIFQFDTKTTRKCLRCHVNSQSSPFPFCRKCYMDRKRFFPPRPSTKRKRTSTENNCPASKRTMLSDSSQSDPPHLDSKPSVCGCCLDAPCNGVFIHGEVGHQLFCYKCAHRVWLERKLCPYCNRPISKVVKLFRVDME</sequence>
<protein>
    <submittedName>
        <fullName evidence="6">E3 ubiquitin-protein ligase Mdm2-like</fullName>
    </submittedName>
</protein>
<keyword evidence="1" id="KW-0479">Metal-binding</keyword>
<name>A0A6J1TJ67_FRAOC</name>
<evidence type="ECO:0000256" key="2">
    <source>
        <dbReference type="ARBA" id="ARBA00022771"/>
    </source>
</evidence>
<keyword evidence="2" id="KW-0863">Zinc-finger</keyword>
<dbReference type="Proteomes" id="UP000504606">
    <property type="component" value="Unplaced"/>
</dbReference>